<keyword evidence="2" id="KW-0560">Oxidoreductase</keyword>
<evidence type="ECO:0008006" key="6">
    <source>
        <dbReference type="Google" id="ProtNLM"/>
    </source>
</evidence>
<dbReference type="EMBL" id="JAVHJV010000001">
    <property type="protein sequence ID" value="KAK5946516.1"/>
    <property type="molecule type" value="Genomic_DNA"/>
</dbReference>
<gene>
    <name evidence="4" type="ORF">PMZ80_000659</name>
</gene>
<dbReference type="GeneID" id="89994108"/>
<keyword evidence="5" id="KW-1185">Reference proteome</keyword>
<dbReference type="InterPro" id="IPR010451">
    <property type="entry name" value="Acetoacetate_decarboxylase"/>
</dbReference>
<accession>A0ABR0S0Y9</accession>
<dbReference type="SUPFAM" id="SSF160104">
    <property type="entry name" value="Acetoacetate decarboxylase-like"/>
    <property type="match status" value="1"/>
</dbReference>
<comment type="similarity">
    <text evidence="1">Belongs to the paxM FAD-dependent monooxygenase family.</text>
</comment>
<dbReference type="InterPro" id="IPR050493">
    <property type="entry name" value="FAD-dep_Monooxygenase_BioMet"/>
</dbReference>
<evidence type="ECO:0000256" key="3">
    <source>
        <dbReference type="ARBA" id="ARBA00023033"/>
    </source>
</evidence>
<dbReference type="Proteomes" id="UP001334248">
    <property type="component" value="Unassembled WGS sequence"/>
</dbReference>
<comment type="caution">
    <text evidence="4">The sequence shown here is derived from an EMBL/GenBank/DDBJ whole genome shotgun (WGS) entry which is preliminary data.</text>
</comment>
<evidence type="ECO:0000313" key="5">
    <source>
        <dbReference type="Proteomes" id="UP001334248"/>
    </source>
</evidence>
<proteinExistence type="inferred from homology"/>
<dbReference type="Gene3D" id="3.50.50.60">
    <property type="entry name" value="FAD/NAD(P)-binding domain"/>
    <property type="match status" value="1"/>
</dbReference>
<dbReference type="PRINTS" id="PR00420">
    <property type="entry name" value="RNGMNOXGNASE"/>
</dbReference>
<dbReference type="Pfam" id="PF06314">
    <property type="entry name" value="ADC"/>
    <property type="match status" value="1"/>
</dbReference>
<organism evidence="4 5">
    <name type="scientific">Knufia obscura</name>
    <dbReference type="NCBI Taxonomy" id="1635080"/>
    <lineage>
        <taxon>Eukaryota</taxon>
        <taxon>Fungi</taxon>
        <taxon>Dikarya</taxon>
        <taxon>Ascomycota</taxon>
        <taxon>Pezizomycotina</taxon>
        <taxon>Eurotiomycetes</taxon>
        <taxon>Chaetothyriomycetidae</taxon>
        <taxon>Chaetothyriales</taxon>
        <taxon>Trichomeriaceae</taxon>
        <taxon>Knufia</taxon>
    </lineage>
</organism>
<keyword evidence="3" id="KW-0503">Monooxygenase</keyword>
<dbReference type="RefSeq" id="XP_064734606.1">
    <property type="nucleotide sequence ID" value="XM_064869109.1"/>
</dbReference>
<dbReference type="SUPFAM" id="SSF51905">
    <property type="entry name" value="FAD/NAD(P)-binding domain"/>
    <property type="match status" value="1"/>
</dbReference>
<dbReference type="InterPro" id="IPR023375">
    <property type="entry name" value="ADC_dom_sf"/>
</dbReference>
<evidence type="ECO:0000256" key="1">
    <source>
        <dbReference type="ARBA" id="ARBA00007992"/>
    </source>
</evidence>
<evidence type="ECO:0000256" key="2">
    <source>
        <dbReference type="ARBA" id="ARBA00023002"/>
    </source>
</evidence>
<dbReference type="InterPro" id="IPR036188">
    <property type="entry name" value="FAD/NAD-bd_sf"/>
</dbReference>
<dbReference type="Pfam" id="PF13450">
    <property type="entry name" value="NAD_binding_8"/>
    <property type="match status" value="1"/>
</dbReference>
<reference evidence="4 5" key="1">
    <citation type="journal article" date="2023" name="Res Sq">
        <title>Genomic and morphological characterization of Knufia obscura isolated from the Mars 2020 spacecraft assembly facility.</title>
        <authorList>
            <person name="Chander A.M."/>
            <person name="Teixeira M.M."/>
            <person name="Singh N.K."/>
            <person name="Williams M.P."/>
            <person name="Parker C.W."/>
            <person name="Leo P."/>
            <person name="Stajich J.E."/>
            <person name="Torok T."/>
            <person name="Tighe S."/>
            <person name="Mason C.E."/>
            <person name="Venkateswaran K."/>
        </authorList>
    </citation>
    <scope>NUCLEOTIDE SEQUENCE [LARGE SCALE GENOMIC DNA]</scope>
    <source>
        <strain evidence="4 5">CCFEE 5817</strain>
    </source>
</reference>
<sequence>MELANGTNGKSPSKLKIIIVGSGIAGLSTAIALRQQGHFVELHDQSEDRQTVKVATTHLPPNCAGLLEGLGVDPRESESGAVPLAQLRLFNSQNELVITENLQKTESRWQDPWLLANTAHLCNQLLQRAVAKDGPGTPVRIHNSSRVPACDPENATITLDGSSQRSADVIVVADSLHFKYGNTVLPGRPTAIGSPNGVFCFIVSRQQLLDNSETQRLITASRSLDVWCGVDQTLALCPTPNDQELQCVIICKSELSSNVLNGCRPSVSKKQLLAIFTDYAPVLSKLINESCPDTLTPSPESDTGALPSFVIQKMALVGNSAHAISPSITQIAQREAQPLEDAVSLGIMLESGVKPAEVPERLALYNQARYERSMKSRNISYLSSDENRAVGRGQAAVLQTLKTLEHSLSHNETNASAQVLRQHKWKTARFWRQPTAFGPFPGPRQDAWGRSYKDDLQRTTTVKATIKFKTSATMLRNIFPSSAYAFEKPDTIATAAFVVESFKNLAWLGGGGYDLLALYIYGVQYTPEDGNAVVNGKYCPVMFENLADPIISGREELGVPKVFSDIAVTTTEASYQAEISWRGHKWATLKWSALQNCHHVSADQDLLLHKYMPRTGAHGPEADAEYTVLIRGDPRASAVMSMRNSASDSHVKFCETTPLHLPTLHHIVSRLAELPVIEVAEATVVQYQGVPDLSNAQRLS</sequence>
<dbReference type="PANTHER" id="PTHR13789">
    <property type="entry name" value="MONOOXYGENASE"/>
    <property type="match status" value="1"/>
</dbReference>
<dbReference type="Gene3D" id="2.40.400.10">
    <property type="entry name" value="Acetoacetate decarboxylase-like"/>
    <property type="match status" value="1"/>
</dbReference>
<protein>
    <recommendedName>
        <fullName evidence="6">FAD-binding domain-containing protein</fullName>
    </recommendedName>
</protein>
<name>A0ABR0S0Y9_9EURO</name>
<dbReference type="PANTHER" id="PTHR13789:SF261">
    <property type="entry name" value="HYDROXYLASE, PUTATIVE (AFU_ORTHOLOGUE AFUA_7G00590)-RELATED"/>
    <property type="match status" value="1"/>
</dbReference>
<evidence type="ECO:0000313" key="4">
    <source>
        <dbReference type="EMBL" id="KAK5946516.1"/>
    </source>
</evidence>